<dbReference type="GO" id="GO:0016020">
    <property type="term" value="C:membrane"/>
    <property type="evidence" value="ECO:0007669"/>
    <property type="project" value="InterPro"/>
</dbReference>
<dbReference type="eggNOG" id="COG4720">
    <property type="taxonomic scope" value="Bacteria"/>
</dbReference>
<dbReference type="InterPro" id="IPR009825">
    <property type="entry name" value="ECF_substrate-spec-like"/>
</dbReference>
<dbReference type="STRING" id="888064.HMPREF9088_1802"/>
<sequence length="163" mass="17180">MARKVSVYGLLIAAIVALSLMILIPVPATNGFVTLCDGGIYAVALVFGPFGGAIVGGLSGGLIDLFSGYPQWMIFSLLIHGLQGWVVGYYKEKPTNKQWFALALGSVLMVAGYFGATSFLYGQAAGWASLIGNLIQSGFGVLVGLPISRILKRALLSSHLQQN</sequence>
<dbReference type="HOGENOM" id="CLU_084705_1_1_9"/>
<dbReference type="Gene3D" id="1.10.1760.20">
    <property type="match status" value="1"/>
</dbReference>
<dbReference type="EMBL" id="AEPV01000069">
    <property type="protein sequence ID" value="EFU73361.1"/>
    <property type="molecule type" value="Genomic_DNA"/>
</dbReference>
<accession>E6LHG2</accession>
<reference evidence="4 5" key="1">
    <citation type="submission" date="2010-12" db="EMBL/GenBank/DDBJ databases">
        <authorList>
            <person name="Muzny D."/>
            <person name="Qin X."/>
            <person name="Deng J."/>
            <person name="Jiang H."/>
            <person name="Liu Y."/>
            <person name="Qu J."/>
            <person name="Song X.-Z."/>
            <person name="Zhang L."/>
            <person name="Thornton R."/>
            <person name="Coyle M."/>
            <person name="Francisco L."/>
            <person name="Jackson L."/>
            <person name="Javaid M."/>
            <person name="Korchina V."/>
            <person name="Kovar C."/>
            <person name="Mata R."/>
            <person name="Mathew T."/>
            <person name="Ngo R."/>
            <person name="Nguyen L."/>
            <person name="Nguyen N."/>
            <person name="Okwuonu G."/>
            <person name="Ongeri F."/>
            <person name="Pham C."/>
            <person name="Simmons D."/>
            <person name="Wilczek-Boney K."/>
            <person name="Hale W."/>
            <person name="Jakkamsetti A."/>
            <person name="Pham P."/>
            <person name="Ruth R."/>
            <person name="San Lucas F."/>
            <person name="Warren J."/>
            <person name="Zhang J."/>
            <person name="Zhao Z."/>
            <person name="Zhou C."/>
            <person name="Zhu D."/>
            <person name="Lee S."/>
            <person name="Bess C."/>
            <person name="Blankenburg K."/>
            <person name="Forbes L."/>
            <person name="Fu Q."/>
            <person name="Gubbala S."/>
            <person name="Hirani K."/>
            <person name="Jayaseelan J.C."/>
            <person name="Lara F."/>
            <person name="Munidasa M."/>
            <person name="Palculict T."/>
            <person name="Patil S."/>
            <person name="Pu L.-L."/>
            <person name="Saada N."/>
            <person name="Tang L."/>
            <person name="Weissenberger G."/>
            <person name="Zhu Y."/>
            <person name="Hemphill L."/>
            <person name="Shang Y."/>
            <person name="Youmans B."/>
            <person name="Ayvaz T."/>
            <person name="Ross M."/>
            <person name="Santibanez J."/>
            <person name="Aqrawi P."/>
            <person name="Gross S."/>
            <person name="Joshi V."/>
            <person name="Fowler G."/>
            <person name="Nazareth L."/>
            <person name="Reid J."/>
            <person name="Worley K."/>
            <person name="Petrosino J."/>
            <person name="Highlander S."/>
            <person name="Gibbs R."/>
        </authorList>
    </citation>
    <scope>NUCLEOTIDE SEQUENCE [LARGE SCALE GENOMIC DNA]</scope>
    <source>
        <strain evidence="5">DSM 15952 / CCUG 50447 / LMG 22039 / TP 1.5</strain>
    </source>
</reference>
<evidence type="ECO:0008006" key="6">
    <source>
        <dbReference type="Google" id="ProtNLM"/>
    </source>
</evidence>
<feature type="transmembrane region" description="Helical" evidence="3">
    <location>
        <begin position="6"/>
        <end position="28"/>
    </location>
</feature>
<evidence type="ECO:0000313" key="4">
    <source>
        <dbReference type="EMBL" id="EFU73361.1"/>
    </source>
</evidence>
<feature type="transmembrane region" description="Helical" evidence="3">
    <location>
        <begin position="40"/>
        <end position="63"/>
    </location>
</feature>
<keyword evidence="1 3" id="KW-0812">Transmembrane</keyword>
<name>E6LHG2_ENTI1</name>
<proteinExistence type="predicted"/>
<feature type="transmembrane region" description="Helical" evidence="3">
    <location>
        <begin position="99"/>
        <end position="121"/>
    </location>
</feature>
<dbReference type="Pfam" id="PF07155">
    <property type="entry name" value="ECF-ribofla_trS"/>
    <property type="match status" value="1"/>
</dbReference>
<organism evidence="4 5">
    <name type="scientific">Enterococcus italicus (strain DSM 15952 / CCUG 50447 / LMG 22039 / TP 1.5)</name>
    <dbReference type="NCBI Taxonomy" id="888064"/>
    <lineage>
        <taxon>Bacteria</taxon>
        <taxon>Bacillati</taxon>
        <taxon>Bacillota</taxon>
        <taxon>Bacilli</taxon>
        <taxon>Lactobacillales</taxon>
        <taxon>Enterococcaceae</taxon>
        <taxon>Enterococcus</taxon>
    </lineage>
</organism>
<evidence type="ECO:0000256" key="3">
    <source>
        <dbReference type="SAM" id="Phobius"/>
    </source>
</evidence>
<evidence type="ECO:0000313" key="5">
    <source>
        <dbReference type="Proteomes" id="UP000010296"/>
    </source>
</evidence>
<evidence type="ECO:0000256" key="1">
    <source>
        <dbReference type="ARBA" id="ARBA00022692"/>
    </source>
</evidence>
<dbReference type="OrthoDB" id="411368at2"/>
<feature type="transmembrane region" description="Helical" evidence="3">
    <location>
        <begin position="127"/>
        <end position="147"/>
    </location>
</feature>
<dbReference type="Proteomes" id="UP000010296">
    <property type="component" value="Unassembled WGS sequence"/>
</dbReference>
<dbReference type="AlphaFoldDB" id="E6LHG2"/>
<protein>
    <recommendedName>
        <fullName evidence="6">ECF transporter S component</fullName>
    </recommendedName>
</protein>
<dbReference type="RefSeq" id="WP_007208815.1">
    <property type="nucleotide sequence ID" value="NZ_GL622241.1"/>
</dbReference>
<feature type="transmembrane region" description="Helical" evidence="3">
    <location>
        <begin position="69"/>
        <end position="87"/>
    </location>
</feature>
<keyword evidence="3" id="KW-0472">Membrane</keyword>
<keyword evidence="2 3" id="KW-1133">Transmembrane helix</keyword>
<dbReference type="PANTHER" id="PTHR37815:SF3">
    <property type="entry name" value="UPF0397 PROTEIN SPR0429"/>
    <property type="match status" value="1"/>
</dbReference>
<dbReference type="PATRIC" id="fig|888064.11.peg.1101"/>
<dbReference type="PANTHER" id="PTHR37815">
    <property type="entry name" value="UPF0397 PROTEIN BC_2624-RELATED"/>
    <property type="match status" value="1"/>
</dbReference>
<evidence type="ECO:0000256" key="2">
    <source>
        <dbReference type="ARBA" id="ARBA00022989"/>
    </source>
</evidence>
<gene>
    <name evidence="4" type="ORF">HMPREF9088_1802</name>
</gene>
<comment type="caution">
    <text evidence="4">The sequence shown here is derived from an EMBL/GenBank/DDBJ whole genome shotgun (WGS) entry which is preliminary data.</text>
</comment>
<keyword evidence="5" id="KW-1185">Reference proteome</keyword>